<comment type="caution">
    <text evidence="2">The sequence shown here is derived from an EMBL/GenBank/DDBJ whole genome shotgun (WGS) entry which is preliminary data.</text>
</comment>
<dbReference type="AlphaFoldDB" id="A0A1F5ELM5"/>
<feature type="transmembrane region" description="Helical" evidence="1">
    <location>
        <begin position="17"/>
        <end position="36"/>
    </location>
</feature>
<evidence type="ECO:0000313" key="3">
    <source>
        <dbReference type="Proteomes" id="UP000186670"/>
    </source>
</evidence>
<sequence length="107" mass="12480">MNKIIGKINRGYFEKTIFWSLVVPTVILSIFYAYFVKQTIINIVERENFEDEIVVLNSEIGKLEFDYIALKNEVNIDYAHSIGFVNVREMKFASRAIPTKNLSLVRE</sequence>
<gene>
    <name evidence="2" type="ORF">A2811_01115</name>
</gene>
<keyword evidence="1" id="KW-1133">Transmembrane helix</keyword>
<keyword evidence="1" id="KW-0812">Transmembrane</keyword>
<protein>
    <submittedName>
        <fullName evidence="2">Uncharacterized protein</fullName>
    </submittedName>
</protein>
<evidence type="ECO:0000256" key="1">
    <source>
        <dbReference type="SAM" id="Phobius"/>
    </source>
</evidence>
<proteinExistence type="predicted"/>
<dbReference type="Proteomes" id="UP000186670">
    <property type="component" value="Unassembled WGS sequence"/>
</dbReference>
<name>A0A1F5ELM5_9BACT</name>
<accession>A0A1F5ELM5</accession>
<dbReference type="EMBL" id="MEZZ01000036">
    <property type="protein sequence ID" value="OGD68273.1"/>
    <property type="molecule type" value="Genomic_DNA"/>
</dbReference>
<evidence type="ECO:0000313" key="2">
    <source>
        <dbReference type="EMBL" id="OGD68273.1"/>
    </source>
</evidence>
<keyword evidence="1" id="KW-0472">Membrane</keyword>
<organism evidence="2 3">
    <name type="scientific">Candidatus Campbellbacteria bacterium RIFCSPHIGHO2_01_FULL_34_10</name>
    <dbReference type="NCBI Taxonomy" id="1797577"/>
    <lineage>
        <taxon>Bacteria</taxon>
        <taxon>Candidatus Campbelliibacteriota</taxon>
    </lineage>
</organism>
<reference evidence="2 3" key="1">
    <citation type="journal article" date="2016" name="Nat. Commun.">
        <title>Thousands of microbial genomes shed light on interconnected biogeochemical processes in an aquifer system.</title>
        <authorList>
            <person name="Anantharaman K."/>
            <person name="Brown C.T."/>
            <person name="Hug L.A."/>
            <person name="Sharon I."/>
            <person name="Castelle C.J."/>
            <person name="Probst A.J."/>
            <person name="Thomas B.C."/>
            <person name="Singh A."/>
            <person name="Wilkins M.J."/>
            <person name="Karaoz U."/>
            <person name="Brodie E.L."/>
            <person name="Williams K.H."/>
            <person name="Hubbard S.S."/>
            <person name="Banfield J.F."/>
        </authorList>
    </citation>
    <scope>NUCLEOTIDE SEQUENCE [LARGE SCALE GENOMIC DNA]</scope>
</reference>